<gene>
    <name evidence="2" type="ordered locus">Os06g0281501</name>
    <name evidence="2" type="ORF">OSNPB_060281501</name>
</gene>
<feature type="region of interest" description="Disordered" evidence="1">
    <location>
        <begin position="1"/>
        <end position="31"/>
    </location>
</feature>
<evidence type="ECO:0000313" key="3">
    <source>
        <dbReference type="Proteomes" id="UP000059680"/>
    </source>
</evidence>
<dbReference type="Gramene" id="Os06t0281501-00">
    <property type="protein sequence ID" value="Os06t0281501-00"/>
    <property type="gene ID" value="Os06g0281501"/>
</dbReference>
<keyword evidence="3" id="KW-1185">Reference proteome</keyword>
<dbReference type="Proteomes" id="UP000059680">
    <property type="component" value="Chromosome 6"/>
</dbReference>
<dbReference type="EMBL" id="AP014962">
    <property type="protein sequence ID" value="BAS97247.1"/>
    <property type="molecule type" value="Genomic_DNA"/>
</dbReference>
<dbReference type="InParanoid" id="A0A0P0WV87"/>
<organism evidence="2 3">
    <name type="scientific">Oryza sativa subsp. japonica</name>
    <name type="common">Rice</name>
    <dbReference type="NCBI Taxonomy" id="39947"/>
    <lineage>
        <taxon>Eukaryota</taxon>
        <taxon>Viridiplantae</taxon>
        <taxon>Streptophyta</taxon>
        <taxon>Embryophyta</taxon>
        <taxon>Tracheophyta</taxon>
        <taxon>Spermatophyta</taxon>
        <taxon>Magnoliopsida</taxon>
        <taxon>Liliopsida</taxon>
        <taxon>Poales</taxon>
        <taxon>Poaceae</taxon>
        <taxon>BOP clade</taxon>
        <taxon>Oryzoideae</taxon>
        <taxon>Oryzeae</taxon>
        <taxon>Oryzinae</taxon>
        <taxon>Oryza</taxon>
        <taxon>Oryza sativa</taxon>
    </lineage>
</organism>
<reference evidence="3" key="1">
    <citation type="journal article" date="2005" name="Nature">
        <title>The map-based sequence of the rice genome.</title>
        <authorList>
            <consortium name="International rice genome sequencing project (IRGSP)"/>
            <person name="Matsumoto T."/>
            <person name="Wu J."/>
            <person name="Kanamori H."/>
            <person name="Katayose Y."/>
            <person name="Fujisawa M."/>
            <person name="Namiki N."/>
            <person name="Mizuno H."/>
            <person name="Yamamoto K."/>
            <person name="Antonio B.A."/>
            <person name="Baba T."/>
            <person name="Sakata K."/>
            <person name="Nagamura Y."/>
            <person name="Aoki H."/>
            <person name="Arikawa K."/>
            <person name="Arita K."/>
            <person name="Bito T."/>
            <person name="Chiden Y."/>
            <person name="Fujitsuka N."/>
            <person name="Fukunaka R."/>
            <person name="Hamada M."/>
            <person name="Harada C."/>
            <person name="Hayashi A."/>
            <person name="Hijishita S."/>
            <person name="Honda M."/>
            <person name="Hosokawa S."/>
            <person name="Ichikawa Y."/>
            <person name="Idonuma A."/>
            <person name="Iijima M."/>
            <person name="Ikeda M."/>
            <person name="Ikeno M."/>
            <person name="Ito K."/>
            <person name="Ito S."/>
            <person name="Ito T."/>
            <person name="Ito Y."/>
            <person name="Ito Y."/>
            <person name="Iwabuchi A."/>
            <person name="Kamiya K."/>
            <person name="Karasawa W."/>
            <person name="Kurita K."/>
            <person name="Katagiri S."/>
            <person name="Kikuta A."/>
            <person name="Kobayashi H."/>
            <person name="Kobayashi N."/>
            <person name="Machita K."/>
            <person name="Maehara T."/>
            <person name="Masukawa M."/>
            <person name="Mizubayashi T."/>
            <person name="Mukai Y."/>
            <person name="Nagasaki H."/>
            <person name="Nagata Y."/>
            <person name="Naito S."/>
            <person name="Nakashima M."/>
            <person name="Nakama Y."/>
            <person name="Nakamichi Y."/>
            <person name="Nakamura M."/>
            <person name="Meguro A."/>
            <person name="Negishi M."/>
            <person name="Ohta I."/>
            <person name="Ohta T."/>
            <person name="Okamoto M."/>
            <person name="Ono N."/>
            <person name="Saji S."/>
            <person name="Sakaguchi M."/>
            <person name="Sakai K."/>
            <person name="Shibata M."/>
            <person name="Shimokawa T."/>
            <person name="Song J."/>
            <person name="Takazaki Y."/>
            <person name="Terasawa K."/>
            <person name="Tsugane M."/>
            <person name="Tsuji K."/>
            <person name="Ueda S."/>
            <person name="Waki K."/>
            <person name="Yamagata H."/>
            <person name="Yamamoto M."/>
            <person name="Yamamoto S."/>
            <person name="Yamane H."/>
            <person name="Yoshiki S."/>
            <person name="Yoshihara R."/>
            <person name="Yukawa K."/>
            <person name="Zhong H."/>
            <person name="Yano M."/>
            <person name="Yuan Q."/>
            <person name="Ouyang S."/>
            <person name="Liu J."/>
            <person name="Jones K.M."/>
            <person name="Gansberger K."/>
            <person name="Moffat K."/>
            <person name="Hill J."/>
            <person name="Bera J."/>
            <person name="Fadrosh D."/>
            <person name="Jin S."/>
            <person name="Johri S."/>
            <person name="Kim M."/>
            <person name="Overton L."/>
            <person name="Reardon M."/>
            <person name="Tsitrin T."/>
            <person name="Vuong H."/>
            <person name="Weaver B."/>
            <person name="Ciecko A."/>
            <person name="Tallon L."/>
            <person name="Jackson J."/>
            <person name="Pai G."/>
            <person name="Aken S.V."/>
            <person name="Utterback T."/>
            <person name="Reidmuller S."/>
            <person name="Feldblyum T."/>
            <person name="Hsiao J."/>
            <person name="Zismann V."/>
            <person name="Iobst S."/>
            <person name="de Vazeille A.R."/>
            <person name="Buell C.R."/>
            <person name="Ying K."/>
            <person name="Li Y."/>
            <person name="Lu T."/>
            <person name="Huang Y."/>
            <person name="Zhao Q."/>
            <person name="Feng Q."/>
            <person name="Zhang L."/>
            <person name="Zhu J."/>
            <person name="Weng Q."/>
            <person name="Mu J."/>
            <person name="Lu Y."/>
            <person name="Fan D."/>
            <person name="Liu Y."/>
            <person name="Guan J."/>
            <person name="Zhang Y."/>
            <person name="Yu S."/>
            <person name="Liu X."/>
            <person name="Zhang Y."/>
            <person name="Hong G."/>
            <person name="Han B."/>
            <person name="Choisne N."/>
            <person name="Demange N."/>
            <person name="Orjeda G."/>
            <person name="Samain S."/>
            <person name="Cattolico L."/>
            <person name="Pelletier E."/>
            <person name="Couloux A."/>
            <person name="Segurens B."/>
            <person name="Wincker P."/>
            <person name="D'Hont A."/>
            <person name="Scarpelli C."/>
            <person name="Weissenbach J."/>
            <person name="Salanoubat M."/>
            <person name="Quetier F."/>
            <person name="Yu Y."/>
            <person name="Kim H.R."/>
            <person name="Rambo T."/>
            <person name="Currie J."/>
            <person name="Collura K."/>
            <person name="Luo M."/>
            <person name="Yang T."/>
            <person name="Ammiraju J.S.S."/>
            <person name="Engler F."/>
            <person name="Soderlund C."/>
            <person name="Wing R.A."/>
            <person name="Palmer L.E."/>
            <person name="de la Bastide M."/>
            <person name="Spiegel L."/>
            <person name="Nascimento L."/>
            <person name="Zutavern T."/>
            <person name="O'Shaughnessy A."/>
            <person name="Dike S."/>
            <person name="Dedhia N."/>
            <person name="Preston R."/>
            <person name="Balija V."/>
            <person name="McCombie W.R."/>
            <person name="Chow T."/>
            <person name="Chen H."/>
            <person name="Chung M."/>
            <person name="Chen C."/>
            <person name="Shaw J."/>
            <person name="Wu H."/>
            <person name="Hsiao K."/>
            <person name="Chao Y."/>
            <person name="Chu M."/>
            <person name="Cheng C."/>
            <person name="Hour A."/>
            <person name="Lee P."/>
            <person name="Lin S."/>
            <person name="Lin Y."/>
            <person name="Liou J."/>
            <person name="Liu S."/>
            <person name="Hsing Y."/>
            <person name="Raghuvanshi S."/>
            <person name="Mohanty A."/>
            <person name="Bharti A.K."/>
            <person name="Gaur A."/>
            <person name="Gupta V."/>
            <person name="Kumar D."/>
            <person name="Ravi V."/>
            <person name="Vij S."/>
            <person name="Kapur A."/>
            <person name="Khurana P."/>
            <person name="Khurana P."/>
            <person name="Khurana J.P."/>
            <person name="Tyagi A.K."/>
            <person name="Gaikwad K."/>
            <person name="Singh A."/>
            <person name="Dalal V."/>
            <person name="Srivastava S."/>
            <person name="Dixit A."/>
            <person name="Pal A.K."/>
            <person name="Ghazi I.A."/>
            <person name="Yadav M."/>
            <person name="Pandit A."/>
            <person name="Bhargava A."/>
            <person name="Sureshbabu K."/>
            <person name="Batra K."/>
            <person name="Sharma T.R."/>
            <person name="Mohapatra T."/>
            <person name="Singh N.K."/>
            <person name="Messing J."/>
            <person name="Nelson A.B."/>
            <person name="Fuks G."/>
            <person name="Kavchok S."/>
            <person name="Keizer G."/>
            <person name="Linton E."/>
            <person name="Llaca V."/>
            <person name="Song R."/>
            <person name="Tanyolac B."/>
            <person name="Young S."/>
            <person name="Ho-Il K."/>
            <person name="Hahn J.H."/>
            <person name="Sangsakoo G."/>
            <person name="Vanavichit A."/>
            <person name="de Mattos Luiz.A.T."/>
            <person name="Zimmer P.D."/>
            <person name="Malone G."/>
            <person name="Dellagostin O."/>
            <person name="de Oliveira A.C."/>
            <person name="Bevan M."/>
            <person name="Bancroft I."/>
            <person name="Minx P."/>
            <person name="Cordum H."/>
            <person name="Wilson R."/>
            <person name="Cheng Z."/>
            <person name="Jin W."/>
            <person name="Jiang J."/>
            <person name="Leong S.A."/>
            <person name="Iwama H."/>
            <person name="Gojobori T."/>
            <person name="Itoh T."/>
            <person name="Niimura Y."/>
            <person name="Fujii Y."/>
            <person name="Habara T."/>
            <person name="Sakai H."/>
            <person name="Sato Y."/>
            <person name="Wilson G."/>
            <person name="Kumar K."/>
            <person name="McCouch S."/>
            <person name="Juretic N."/>
            <person name="Hoen D."/>
            <person name="Wright S."/>
            <person name="Bruskiewich R."/>
            <person name="Bureau T."/>
            <person name="Miyao A."/>
            <person name="Hirochika H."/>
            <person name="Nishikawa T."/>
            <person name="Kadowaki K."/>
            <person name="Sugiura M."/>
            <person name="Burr B."/>
            <person name="Sasaki T."/>
        </authorList>
    </citation>
    <scope>NUCLEOTIDE SEQUENCE [LARGE SCALE GENOMIC DNA]</scope>
    <source>
        <strain evidence="3">cv. Nipponbare</strain>
    </source>
</reference>
<reference evidence="2 3" key="2">
    <citation type="journal article" date="2013" name="Plant Cell Physiol.">
        <title>Rice Annotation Project Database (RAP-DB): an integrative and interactive database for rice genomics.</title>
        <authorList>
            <person name="Sakai H."/>
            <person name="Lee S.S."/>
            <person name="Tanaka T."/>
            <person name="Numa H."/>
            <person name="Kim J."/>
            <person name="Kawahara Y."/>
            <person name="Wakimoto H."/>
            <person name="Yang C.C."/>
            <person name="Iwamoto M."/>
            <person name="Abe T."/>
            <person name="Yamada Y."/>
            <person name="Muto A."/>
            <person name="Inokuchi H."/>
            <person name="Ikemura T."/>
            <person name="Matsumoto T."/>
            <person name="Sasaki T."/>
            <person name="Itoh T."/>
        </authorList>
    </citation>
    <scope>NUCLEOTIDE SEQUENCE [LARGE SCALE GENOMIC DNA]</scope>
    <source>
        <strain evidence="3">cv. Nipponbare</strain>
    </source>
</reference>
<proteinExistence type="predicted"/>
<feature type="compositionally biased region" description="Basic and acidic residues" evidence="1">
    <location>
        <begin position="1"/>
        <end position="13"/>
    </location>
</feature>
<accession>A0A0P0WV87</accession>
<reference evidence="2 3" key="3">
    <citation type="journal article" date="2013" name="Rice">
        <title>Improvement of the Oryza sativa Nipponbare reference genome using next generation sequence and optical map data.</title>
        <authorList>
            <person name="Kawahara Y."/>
            <person name="de la Bastide M."/>
            <person name="Hamilton J.P."/>
            <person name="Kanamori H."/>
            <person name="McCombie W.R."/>
            <person name="Ouyang S."/>
            <person name="Schwartz D.C."/>
            <person name="Tanaka T."/>
            <person name="Wu J."/>
            <person name="Zhou S."/>
            <person name="Childs K.L."/>
            <person name="Davidson R.M."/>
            <person name="Lin H."/>
            <person name="Quesada-Ocampo L."/>
            <person name="Vaillancourt B."/>
            <person name="Sakai H."/>
            <person name="Lee S.S."/>
            <person name="Kim J."/>
            <person name="Numa H."/>
            <person name="Itoh T."/>
            <person name="Buell C.R."/>
            <person name="Matsumoto T."/>
        </authorList>
    </citation>
    <scope>NUCLEOTIDE SEQUENCE [LARGE SCALE GENOMIC DNA]</scope>
    <source>
        <strain evidence="3">cv. Nipponbare</strain>
    </source>
</reference>
<dbReference type="AlphaFoldDB" id="A0A0P0WV87"/>
<name>A0A0P0WV87_ORYSJ</name>
<sequence>MKIDGSRDRDHGSKMPPLAQNGDSSGCTKTDDAYKKVSCTCRRAALSHPGSSALIRNNCWPCMDWQFCAQNKHQLLIKLDPDP</sequence>
<dbReference type="PaxDb" id="39947-A0A0P0WV87"/>
<evidence type="ECO:0000313" key="2">
    <source>
        <dbReference type="EMBL" id="BAS97247.1"/>
    </source>
</evidence>
<protein>
    <submittedName>
        <fullName evidence="2">Os06g0281501 protein</fullName>
    </submittedName>
</protein>
<evidence type="ECO:0000256" key="1">
    <source>
        <dbReference type="SAM" id="MobiDB-lite"/>
    </source>
</evidence>